<evidence type="ECO:0000313" key="1">
    <source>
        <dbReference type="EMBL" id="SNT74554.1"/>
    </source>
</evidence>
<evidence type="ECO:0000313" key="2">
    <source>
        <dbReference type="Proteomes" id="UP000198307"/>
    </source>
</evidence>
<dbReference type="OrthoDB" id="7951357at2"/>
<proteinExistence type="predicted"/>
<dbReference type="Proteomes" id="UP000198307">
    <property type="component" value="Unassembled WGS sequence"/>
</dbReference>
<evidence type="ECO:0008006" key="3">
    <source>
        <dbReference type="Google" id="ProtNLM"/>
    </source>
</evidence>
<sequence length="196" mass="20273">MRGWVMISVLALASCGVQQGWNPNYTYDATRYGEYKVAREVALTTGQSESQVIPIALPAESPSPEKIAGHTPVAAPVASDTVAAAVAPVAAAGNAPTRIVPDSMLAGQDASYPGSVPVLVQYAYGADHAVGKSIYSRAGASSATAARVCASYEDADAAQMAFLAAGGPRKDPRGMDPDGDGYVCGWDPEKFRHAQL</sequence>
<protein>
    <recommendedName>
        <fullName evidence="3">Excalibur calcium-binding domain-containing protein</fullName>
    </recommendedName>
</protein>
<gene>
    <name evidence="1" type="ORF">SAMN05444959_10846</name>
</gene>
<keyword evidence="2" id="KW-1185">Reference proteome</keyword>
<dbReference type="PROSITE" id="PS51257">
    <property type="entry name" value="PROKAR_LIPOPROTEIN"/>
    <property type="match status" value="1"/>
</dbReference>
<organism evidence="1 2">
    <name type="scientific">Paracoccus seriniphilus</name>
    <dbReference type="NCBI Taxonomy" id="184748"/>
    <lineage>
        <taxon>Bacteria</taxon>
        <taxon>Pseudomonadati</taxon>
        <taxon>Pseudomonadota</taxon>
        <taxon>Alphaproteobacteria</taxon>
        <taxon>Rhodobacterales</taxon>
        <taxon>Paracoccaceae</taxon>
        <taxon>Paracoccus</taxon>
    </lineage>
</organism>
<dbReference type="EMBL" id="FZQB01000008">
    <property type="protein sequence ID" value="SNT74554.1"/>
    <property type="molecule type" value="Genomic_DNA"/>
</dbReference>
<reference evidence="1 2" key="1">
    <citation type="submission" date="2017-07" db="EMBL/GenBank/DDBJ databases">
        <authorList>
            <person name="Sun Z.S."/>
            <person name="Albrecht U."/>
            <person name="Echele G."/>
            <person name="Lee C.C."/>
        </authorList>
    </citation>
    <scope>NUCLEOTIDE SEQUENCE [LARGE SCALE GENOMIC DNA]</scope>
    <source>
        <strain evidence="1 2">DSM 14827</strain>
    </source>
</reference>
<dbReference type="AlphaFoldDB" id="A0A239PW75"/>
<name>A0A239PW75_9RHOB</name>
<accession>A0A239PW75</accession>